<protein>
    <submittedName>
        <fullName evidence="4">Uncharacterized protein</fullName>
    </submittedName>
</protein>
<feature type="coiled-coil region" evidence="1">
    <location>
        <begin position="221"/>
        <end position="312"/>
    </location>
</feature>
<dbReference type="EnsemblProtists" id="EOD36965">
    <property type="protein sequence ID" value="EOD36965"/>
    <property type="gene ID" value="EMIHUDRAFT_252296"/>
</dbReference>
<keyword evidence="5" id="KW-1185">Reference proteome</keyword>
<name>A0A0D3KMI0_EMIH1</name>
<evidence type="ECO:0000313" key="5">
    <source>
        <dbReference type="Proteomes" id="UP000013827"/>
    </source>
</evidence>
<feature type="region of interest" description="Disordered" evidence="2">
    <location>
        <begin position="132"/>
        <end position="197"/>
    </location>
</feature>
<reference evidence="5" key="1">
    <citation type="journal article" date="2013" name="Nature">
        <title>Pan genome of the phytoplankton Emiliania underpins its global distribution.</title>
        <authorList>
            <person name="Read B.A."/>
            <person name="Kegel J."/>
            <person name="Klute M.J."/>
            <person name="Kuo A."/>
            <person name="Lefebvre S.C."/>
            <person name="Maumus F."/>
            <person name="Mayer C."/>
            <person name="Miller J."/>
            <person name="Monier A."/>
            <person name="Salamov A."/>
            <person name="Young J."/>
            <person name="Aguilar M."/>
            <person name="Claverie J.M."/>
            <person name="Frickenhaus S."/>
            <person name="Gonzalez K."/>
            <person name="Herman E.K."/>
            <person name="Lin Y.C."/>
            <person name="Napier J."/>
            <person name="Ogata H."/>
            <person name="Sarno A.F."/>
            <person name="Shmutz J."/>
            <person name="Schroeder D."/>
            <person name="de Vargas C."/>
            <person name="Verret F."/>
            <person name="von Dassow P."/>
            <person name="Valentin K."/>
            <person name="Van de Peer Y."/>
            <person name="Wheeler G."/>
            <person name="Dacks J.B."/>
            <person name="Delwiche C.F."/>
            <person name="Dyhrman S.T."/>
            <person name="Glockner G."/>
            <person name="John U."/>
            <person name="Richards T."/>
            <person name="Worden A.Z."/>
            <person name="Zhang X."/>
            <person name="Grigoriev I.V."/>
            <person name="Allen A.E."/>
            <person name="Bidle K."/>
            <person name="Borodovsky M."/>
            <person name="Bowler C."/>
            <person name="Brownlee C."/>
            <person name="Cock J.M."/>
            <person name="Elias M."/>
            <person name="Gladyshev V.N."/>
            <person name="Groth M."/>
            <person name="Guda C."/>
            <person name="Hadaegh A."/>
            <person name="Iglesias-Rodriguez M.D."/>
            <person name="Jenkins J."/>
            <person name="Jones B.M."/>
            <person name="Lawson T."/>
            <person name="Leese F."/>
            <person name="Lindquist E."/>
            <person name="Lobanov A."/>
            <person name="Lomsadze A."/>
            <person name="Malik S.B."/>
            <person name="Marsh M.E."/>
            <person name="Mackinder L."/>
            <person name="Mock T."/>
            <person name="Mueller-Roeber B."/>
            <person name="Pagarete A."/>
            <person name="Parker M."/>
            <person name="Probert I."/>
            <person name="Quesneville H."/>
            <person name="Raines C."/>
            <person name="Rensing S.A."/>
            <person name="Riano-Pachon D.M."/>
            <person name="Richier S."/>
            <person name="Rokitta S."/>
            <person name="Shiraiwa Y."/>
            <person name="Soanes D.M."/>
            <person name="van der Giezen M."/>
            <person name="Wahlund T.M."/>
            <person name="Williams B."/>
            <person name="Wilson W."/>
            <person name="Wolfe G."/>
            <person name="Wurch L.L."/>
        </authorList>
    </citation>
    <scope>NUCLEOTIDE SEQUENCE</scope>
</reference>
<dbReference type="AlphaFoldDB" id="A0A0D3KMI0"/>
<evidence type="ECO:0000256" key="2">
    <source>
        <dbReference type="SAM" id="MobiDB-lite"/>
    </source>
</evidence>
<evidence type="ECO:0000313" key="4">
    <source>
        <dbReference type="EnsemblProtists" id="EOD36965"/>
    </source>
</evidence>
<dbReference type="HOGENOM" id="CLU_464988_0_0_1"/>
<keyword evidence="3" id="KW-0472">Membrane</keyword>
<keyword evidence="3" id="KW-1133">Transmembrane helix</keyword>
<feature type="transmembrane region" description="Helical" evidence="3">
    <location>
        <begin position="21"/>
        <end position="39"/>
    </location>
</feature>
<dbReference type="PaxDb" id="2903-EOD36965"/>
<dbReference type="GeneID" id="17282237"/>
<evidence type="ECO:0000256" key="1">
    <source>
        <dbReference type="SAM" id="Coils"/>
    </source>
</evidence>
<dbReference type="RefSeq" id="XP_005789394.1">
    <property type="nucleotide sequence ID" value="XM_005789337.1"/>
</dbReference>
<reference evidence="4" key="2">
    <citation type="submission" date="2024-10" db="UniProtKB">
        <authorList>
            <consortium name="EnsemblProtists"/>
        </authorList>
    </citation>
    <scope>IDENTIFICATION</scope>
</reference>
<accession>A0A0D3KMI0</accession>
<dbReference type="KEGG" id="ehx:EMIHUDRAFT_252296"/>
<proteinExistence type="predicted"/>
<dbReference type="Proteomes" id="UP000013827">
    <property type="component" value="Unassembled WGS sequence"/>
</dbReference>
<evidence type="ECO:0000256" key="3">
    <source>
        <dbReference type="SAM" id="Phobius"/>
    </source>
</evidence>
<sequence length="587" mass="61340">MLTVTHANATGSGHSSRLARIAAATLGILATVLVTSGLASQPFLETFGPAAAWASDASERAFAPKDRGMGATMKMGLAVMSGDEDATDIAADQASGMAADAASNAAAAAVEHGPAIVDVAKILASEGYKGFKEAQASSEEDRRKNYEGGQPSGYAYGGSSPHGPTPHGGGQLEQWGYAYGGGGQDGPISHGGSQHEQWGSAYGQHQVAAAEAAAEAARTQAAAASAAKAHLETKLAEATEAAKAQTAEAIAAKANLEARLAEAESKLSAAAEAANMETAEAQAAKAEAEALAQKMQKEAAAWKAKAEAASIQQAGYGQSQGHVSLPAGWASKVVHDGTTDEGRTYYYCSAEHPVGGKKPPSQWGRPKEPCELPAGWASTVVHDGTADEGRTYYYCSAEQPIGGKKPPSQWKIPTEPCALPAGWASAAGYGEHRGESYYYCAAVPLERRKEPTSQWERPTQACSEATHSQTASKGKCTYQDNNLRDSGPRCYMEGIAECAGQCLTHAFKPAYYTNGADDLQGVCYETISQCTAGINAQTNWMSATGHYRCYQNERGRGTSTIGDSTKHGGNRLSFRAGWHGYGRRLLL</sequence>
<keyword evidence="1" id="KW-0175">Coiled coil</keyword>
<keyword evidence="3" id="KW-0812">Transmembrane</keyword>
<organism evidence="4 5">
    <name type="scientific">Emiliania huxleyi (strain CCMP1516)</name>
    <dbReference type="NCBI Taxonomy" id="280463"/>
    <lineage>
        <taxon>Eukaryota</taxon>
        <taxon>Haptista</taxon>
        <taxon>Haptophyta</taxon>
        <taxon>Prymnesiophyceae</taxon>
        <taxon>Isochrysidales</taxon>
        <taxon>Noelaerhabdaceae</taxon>
        <taxon>Emiliania</taxon>
    </lineage>
</organism>